<evidence type="ECO:0000256" key="1">
    <source>
        <dbReference type="SAM" id="MobiDB-lite"/>
    </source>
</evidence>
<reference evidence="2 3" key="1">
    <citation type="journal article" date="2021" name="Sci. Rep.">
        <title>The distribution of antibiotic resistance genes in chicken gut microbiota commensals.</title>
        <authorList>
            <person name="Juricova H."/>
            <person name="Matiasovicova J."/>
            <person name="Kubasova T."/>
            <person name="Cejkova D."/>
            <person name="Rychlik I."/>
        </authorList>
    </citation>
    <scope>NUCLEOTIDE SEQUENCE [LARGE SCALE GENOMIC DNA]</scope>
    <source>
        <strain evidence="2 3">An421</strain>
    </source>
</reference>
<gene>
    <name evidence="2" type="ORF">H6D15_00185</name>
</gene>
<dbReference type="RefSeq" id="WP_021847012.1">
    <property type="nucleotide sequence ID" value="NZ_JAAZTS010000001.1"/>
</dbReference>
<evidence type="ECO:0000313" key="3">
    <source>
        <dbReference type="Proteomes" id="UP000698924"/>
    </source>
</evidence>
<comment type="caution">
    <text evidence="2">The sequence shown here is derived from an EMBL/GenBank/DDBJ whole genome shotgun (WGS) entry which is preliminary data.</text>
</comment>
<sequence length="39" mass="4412">MGAAGNKKPKKPKDKHHVPAYEKEEALNEASKKPRNQKK</sequence>
<dbReference type="AlphaFoldDB" id="A0AA41D9P3"/>
<dbReference type="EMBL" id="JACJMO010000001">
    <property type="protein sequence ID" value="MBM6856035.1"/>
    <property type="molecule type" value="Genomic_DNA"/>
</dbReference>
<evidence type="ECO:0000313" key="2">
    <source>
        <dbReference type="EMBL" id="MBM6856035.1"/>
    </source>
</evidence>
<proteinExistence type="predicted"/>
<feature type="region of interest" description="Disordered" evidence="1">
    <location>
        <begin position="1"/>
        <end position="39"/>
    </location>
</feature>
<feature type="compositionally biased region" description="Basic residues" evidence="1">
    <location>
        <begin position="7"/>
        <end position="16"/>
    </location>
</feature>
<keyword evidence="3" id="KW-1185">Reference proteome</keyword>
<accession>A0AA41D9P3</accession>
<protein>
    <submittedName>
        <fullName evidence="2">RNA-binding protein</fullName>
    </submittedName>
</protein>
<organism evidence="2 3">
    <name type="scientific">Caecibacteroides pullorum</name>
    <dbReference type="NCBI Taxonomy" id="2725562"/>
    <lineage>
        <taxon>Bacteria</taxon>
        <taxon>Pseudomonadati</taxon>
        <taxon>Bacteroidota</taxon>
        <taxon>Bacteroidia</taxon>
        <taxon>Bacteroidales</taxon>
        <taxon>Bacteroidaceae</taxon>
        <taxon>Caecibacteroides</taxon>
    </lineage>
</organism>
<dbReference type="Proteomes" id="UP000698924">
    <property type="component" value="Unassembled WGS sequence"/>
</dbReference>
<name>A0AA41D9P3_9BACT</name>
<feature type="compositionally biased region" description="Basic and acidic residues" evidence="1">
    <location>
        <begin position="17"/>
        <end position="32"/>
    </location>
</feature>